<reference evidence="2" key="1">
    <citation type="journal article" date="2023" name="IScience">
        <title>Live-bearing cockroach genome reveals convergent evolutionary mechanisms linked to viviparity in insects and beyond.</title>
        <authorList>
            <person name="Fouks B."/>
            <person name="Harrison M.C."/>
            <person name="Mikhailova A.A."/>
            <person name="Marchal E."/>
            <person name="English S."/>
            <person name="Carruthers M."/>
            <person name="Jennings E.C."/>
            <person name="Chiamaka E.L."/>
            <person name="Frigard R.A."/>
            <person name="Pippel M."/>
            <person name="Attardo G.M."/>
            <person name="Benoit J.B."/>
            <person name="Bornberg-Bauer E."/>
            <person name="Tobe S.S."/>
        </authorList>
    </citation>
    <scope>NUCLEOTIDE SEQUENCE</scope>
    <source>
        <strain evidence="2">Stay&amp;Tobe</strain>
    </source>
</reference>
<reference evidence="2" key="2">
    <citation type="submission" date="2023-05" db="EMBL/GenBank/DDBJ databases">
        <authorList>
            <person name="Fouks B."/>
        </authorList>
    </citation>
    <scope>NUCLEOTIDE SEQUENCE</scope>
    <source>
        <strain evidence="2">Stay&amp;Tobe</strain>
        <tissue evidence="2">Testes</tissue>
    </source>
</reference>
<dbReference type="AlphaFoldDB" id="A0AAD8E8L2"/>
<evidence type="ECO:0000256" key="1">
    <source>
        <dbReference type="SAM" id="Phobius"/>
    </source>
</evidence>
<dbReference type="EMBL" id="JASPKZ010008011">
    <property type="protein sequence ID" value="KAJ9581143.1"/>
    <property type="molecule type" value="Genomic_DNA"/>
</dbReference>
<accession>A0AAD8E8L2</accession>
<feature type="non-terminal residue" evidence="2">
    <location>
        <position position="72"/>
    </location>
</feature>
<proteinExistence type="predicted"/>
<sequence length="72" mass="8595">FMKAHYQTKAMTTSVSLRAPVFILLVKESSFLHFFINVLFYFKKLLRAYVMFNIFRIETGIKPLEFSRTDDH</sequence>
<feature type="non-terminal residue" evidence="2">
    <location>
        <position position="1"/>
    </location>
</feature>
<comment type="caution">
    <text evidence="2">The sequence shown here is derived from an EMBL/GenBank/DDBJ whole genome shotgun (WGS) entry which is preliminary data.</text>
</comment>
<keyword evidence="1" id="KW-1133">Transmembrane helix</keyword>
<organism evidence="2 3">
    <name type="scientific">Diploptera punctata</name>
    <name type="common">Pacific beetle cockroach</name>
    <dbReference type="NCBI Taxonomy" id="6984"/>
    <lineage>
        <taxon>Eukaryota</taxon>
        <taxon>Metazoa</taxon>
        <taxon>Ecdysozoa</taxon>
        <taxon>Arthropoda</taxon>
        <taxon>Hexapoda</taxon>
        <taxon>Insecta</taxon>
        <taxon>Pterygota</taxon>
        <taxon>Neoptera</taxon>
        <taxon>Polyneoptera</taxon>
        <taxon>Dictyoptera</taxon>
        <taxon>Blattodea</taxon>
        <taxon>Blaberoidea</taxon>
        <taxon>Blaberidae</taxon>
        <taxon>Diplopterinae</taxon>
        <taxon>Diploptera</taxon>
    </lineage>
</organism>
<protein>
    <submittedName>
        <fullName evidence="2">Uncharacterized protein</fullName>
    </submittedName>
</protein>
<evidence type="ECO:0000313" key="3">
    <source>
        <dbReference type="Proteomes" id="UP001233999"/>
    </source>
</evidence>
<gene>
    <name evidence="2" type="ORF">L9F63_023682</name>
</gene>
<feature type="transmembrane region" description="Helical" evidence="1">
    <location>
        <begin position="20"/>
        <end position="42"/>
    </location>
</feature>
<keyword evidence="1" id="KW-0472">Membrane</keyword>
<dbReference type="Proteomes" id="UP001233999">
    <property type="component" value="Unassembled WGS sequence"/>
</dbReference>
<evidence type="ECO:0000313" key="2">
    <source>
        <dbReference type="EMBL" id="KAJ9581143.1"/>
    </source>
</evidence>
<keyword evidence="3" id="KW-1185">Reference proteome</keyword>
<keyword evidence="1" id="KW-0812">Transmembrane</keyword>
<name>A0AAD8E8L2_DIPPU</name>